<dbReference type="CDD" id="cd00054">
    <property type="entry name" value="EGF_CA"/>
    <property type="match status" value="1"/>
</dbReference>
<feature type="domain" description="Laminin EGF-like" evidence="7">
    <location>
        <begin position="157"/>
        <end position="190"/>
    </location>
</feature>
<keyword evidence="4" id="KW-1015">Disulfide bond</keyword>
<dbReference type="OrthoDB" id="19903at2759"/>
<evidence type="ECO:0000256" key="6">
    <source>
        <dbReference type="SAM" id="SignalP"/>
    </source>
</evidence>
<feature type="signal peptide" evidence="6">
    <location>
        <begin position="1"/>
        <end position="21"/>
    </location>
</feature>
<dbReference type="EMBL" id="JAACXV010000003">
    <property type="protein sequence ID" value="KAF7287748.1"/>
    <property type="molecule type" value="Genomic_DNA"/>
</dbReference>
<feature type="chain" id="PRO_5032982810" description="Laminin EGF-like domain-containing protein" evidence="6">
    <location>
        <begin position="22"/>
        <end position="362"/>
    </location>
</feature>
<evidence type="ECO:0000256" key="1">
    <source>
        <dbReference type="ARBA" id="ARBA00005897"/>
    </source>
</evidence>
<keyword evidence="3" id="KW-0106">Calcium</keyword>
<dbReference type="PROSITE" id="PS01248">
    <property type="entry name" value="EGF_LAM_1"/>
    <property type="match status" value="1"/>
</dbReference>
<gene>
    <name evidence="8" type="ORF">GWI33_003383</name>
</gene>
<evidence type="ECO:0000313" key="9">
    <source>
        <dbReference type="Proteomes" id="UP000625711"/>
    </source>
</evidence>
<evidence type="ECO:0000256" key="2">
    <source>
        <dbReference type="ARBA" id="ARBA00022536"/>
    </source>
</evidence>
<protein>
    <recommendedName>
        <fullName evidence="7">Laminin EGF-like domain-containing protein</fullName>
    </recommendedName>
</protein>
<dbReference type="AlphaFoldDB" id="A0A834IXX7"/>
<accession>A0A834IXX7</accession>
<evidence type="ECO:0000313" key="8">
    <source>
        <dbReference type="EMBL" id="KAF7287748.1"/>
    </source>
</evidence>
<proteinExistence type="inferred from homology"/>
<dbReference type="CDD" id="cd00064">
    <property type="entry name" value="FU"/>
    <property type="match status" value="1"/>
</dbReference>
<dbReference type="InterPro" id="IPR006212">
    <property type="entry name" value="Furin_repeat"/>
</dbReference>
<dbReference type="Proteomes" id="UP000625711">
    <property type="component" value="Unassembled WGS sequence"/>
</dbReference>
<dbReference type="Pfam" id="PF11938">
    <property type="entry name" value="DUF3456"/>
    <property type="match status" value="2"/>
</dbReference>
<dbReference type="GO" id="GO:0048731">
    <property type="term" value="P:system development"/>
    <property type="evidence" value="ECO:0007669"/>
    <property type="project" value="UniProtKB-ARBA"/>
</dbReference>
<keyword evidence="5" id="KW-1133">Transmembrane helix</keyword>
<dbReference type="InterPro" id="IPR001881">
    <property type="entry name" value="EGF-like_Ca-bd_dom"/>
</dbReference>
<name>A0A834IXX7_RHYFE</name>
<dbReference type="SUPFAM" id="SSF57184">
    <property type="entry name" value="Growth factor receptor domain"/>
    <property type="match status" value="1"/>
</dbReference>
<dbReference type="GO" id="GO:0048513">
    <property type="term" value="P:animal organ development"/>
    <property type="evidence" value="ECO:0007669"/>
    <property type="project" value="UniProtKB-ARBA"/>
</dbReference>
<evidence type="ECO:0000259" key="7">
    <source>
        <dbReference type="PROSITE" id="PS01248"/>
    </source>
</evidence>
<reference evidence="8" key="1">
    <citation type="submission" date="2020-08" db="EMBL/GenBank/DDBJ databases">
        <title>Genome sequencing and assembly of the red palm weevil Rhynchophorus ferrugineus.</title>
        <authorList>
            <person name="Dias G.B."/>
            <person name="Bergman C.M."/>
            <person name="Manee M."/>
        </authorList>
    </citation>
    <scope>NUCLEOTIDE SEQUENCE</scope>
    <source>
        <strain evidence="8">AA-2017</strain>
        <tissue evidence="8">Whole larva</tissue>
    </source>
</reference>
<dbReference type="InterPro" id="IPR021852">
    <property type="entry name" value="DUF3456"/>
</dbReference>
<feature type="transmembrane region" description="Helical" evidence="5">
    <location>
        <begin position="316"/>
        <end position="337"/>
    </location>
</feature>
<keyword evidence="5" id="KW-0812">Transmembrane</keyword>
<organism evidence="8 9">
    <name type="scientific">Rhynchophorus ferrugineus</name>
    <name type="common">Red palm weevil</name>
    <name type="synonym">Curculio ferrugineus</name>
    <dbReference type="NCBI Taxonomy" id="354439"/>
    <lineage>
        <taxon>Eukaryota</taxon>
        <taxon>Metazoa</taxon>
        <taxon>Ecdysozoa</taxon>
        <taxon>Arthropoda</taxon>
        <taxon>Hexapoda</taxon>
        <taxon>Insecta</taxon>
        <taxon>Pterygota</taxon>
        <taxon>Neoptera</taxon>
        <taxon>Endopterygota</taxon>
        <taxon>Coleoptera</taxon>
        <taxon>Polyphaga</taxon>
        <taxon>Cucujiformia</taxon>
        <taxon>Curculionidae</taxon>
        <taxon>Dryophthorinae</taxon>
        <taxon>Rhynchophorus</taxon>
    </lineage>
</organism>
<dbReference type="InterPro" id="IPR002049">
    <property type="entry name" value="LE_dom"/>
</dbReference>
<dbReference type="Gene3D" id="2.10.220.10">
    <property type="entry name" value="Hormone Receptor, Insulin-like Growth Factor Receptor 1, Chain A, domain 2"/>
    <property type="match status" value="1"/>
</dbReference>
<dbReference type="SMART" id="SM00179">
    <property type="entry name" value="EGF_CA"/>
    <property type="match status" value="1"/>
</dbReference>
<dbReference type="SMART" id="SM00261">
    <property type="entry name" value="FU"/>
    <property type="match status" value="2"/>
</dbReference>
<dbReference type="InterPro" id="IPR009030">
    <property type="entry name" value="Growth_fac_rcpt_cys_sf"/>
</dbReference>
<keyword evidence="5" id="KW-0472">Membrane</keyword>
<comment type="similarity">
    <text evidence="1">Belongs to the CRELD family.</text>
</comment>
<sequence>MNIIYVVGLVIFVVTSNCCSASELSEKLRREKDQKAKLPPCRACKIFVDSFKKGLDRTSKFKFEGGDAAWEEEKLGSYATSEVRFVEIHENLCTEVLEGKDQCYSLLDEYDEHLETWWFKKQKEEPDLMKYLCIDTYEVCCPENHFGAGTRKGNGKCHCDRGYAGELCNSCSRGFYESYKDDKKVLCSSCHPSCDGACSKAGSVGCEKCRIGWMEHKEKGCMDINECFSEKSPCKQSEFCVNTEGSFKCLDCHRSCLNCAGDGPDECIECAEGYKKKDNMCVSASEEDRKNYISLSRYITYFGLCACTCIVSQKNIYLAAIVGLFVGIYITLSEYILSTTDGNKNDLGEQLANKLKSAFGPN</sequence>
<evidence type="ECO:0000256" key="4">
    <source>
        <dbReference type="ARBA" id="ARBA00023157"/>
    </source>
</evidence>
<keyword evidence="2" id="KW-0245">EGF-like domain</keyword>
<dbReference type="InterPro" id="IPR018097">
    <property type="entry name" value="EGF_Ca-bd_CS"/>
</dbReference>
<evidence type="ECO:0000256" key="3">
    <source>
        <dbReference type="ARBA" id="ARBA00022837"/>
    </source>
</evidence>
<evidence type="ECO:0000256" key="5">
    <source>
        <dbReference type="SAM" id="Phobius"/>
    </source>
</evidence>
<keyword evidence="6" id="KW-0732">Signal</keyword>
<comment type="caution">
    <text evidence="8">The sequence shown here is derived from an EMBL/GenBank/DDBJ whole genome shotgun (WGS) entry which is preliminary data.</text>
</comment>
<dbReference type="PROSITE" id="PS01187">
    <property type="entry name" value="EGF_CA"/>
    <property type="match status" value="1"/>
</dbReference>
<dbReference type="GO" id="GO:0005509">
    <property type="term" value="F:calcium ion binding"/>
    <property type="evidence" value="ECO:0007669"/>
    <property type="project" value="InterPro"/>
</dbReference>
<keyword evidence="9" id="KW-1185">Reference proteome</keyword>